<organism evidence="5 6">
    <name type="scientific">Iamia majanohamensis</name>
    <dbReference type="NCBI Taxonomy" id="467976"/>
    <lineage>
        <taxon>Bacteria</taxon>
        <taxon>Bacillati</taxon>
        <taxon>Actinomycetota</taxon>
        <taxon>Acidimicrobiia</taxon>
        <taxon>Acidimicrobiales</taxon>
        <taxon>Iamiaceae</taxon>
        <taxon>Iamia</taxon>
    </lineage>
</organism>
<dbReference type="RefSeq" id="WP_272737682.1">
    <property type="nucleotide sequence ID" value="NZ_CP116942.1"/>
</dbReference>
<evidence type="ECO:0000256" key="3">
    <source>
        <dbReference type="SAM" id="MobiDB-lite"/>
    </source>
</evidence>
<feature type="chain" id="PRO_5042101336" evidence="4">
    <location>
        <begin position="23"/>
        <end position="449"/>
    </location>
</feature>
<feature type="region of interest" description="Disordered" evidence="3">
    <location>
        <begin position="430"/>
        <end position="449"/>
    </location>
</feature>
<name>A0AAE9Y756_9ACTN</name>
<evidence type="ECO:0000256" key="2">
    <source>
        <dbReference type="ARBA" id="ARBA00022448"/>
    </source>
</evidence>
<feature type="signal peptide" evidence="4">
    <location>
        <begin position="1"/>
        <end position="22"/>
    </location>
</feature>
<dbReference type="InterPro" id="IPR006059">
    <property type="entry name" value="SBP"/>
</dbReference>
<reference evidence="5" key="1">
    <citation type="submission" date="2023-01" db="EMBL/GenBank/DDBJ databases">
        <title>The diversity of Class Acidimicrobiia in South China Sea sediment environments and the proposal of Iamia marina sp. nov., a novel species of the genus Iamia.</title>
        <authorList>
            <person name="He Y."/>
            <person name="Tian X."/>
        </authorList>
    </citation>
    <scope>NUCLEOTIDE SEQUENCE</scope>
    <source>
        <strain evidence="5">DSM 19957</strain>
    </source>
</reference>
<dbReference type="EMBL" id="CP116942">
    <property type="protein sequence ID" value="WCO68165.1"/>
    <property type="molecule type" value="Genomic_DNA"/>
</dbReference>
<dbReference type="Gene3D" id="3.40.190.10">
    <property type="entry name" value="Periplasmic binding protein-like II"/>
    <property type="match status" value="2"/>
</dbReference>
<dbReference type="PANTHER" id="PTHR43649">
    <property type="entry name" value="ARABINOSE-BINDING PROTEIN-RELATED"/>
    <property type="match status" value="1"/>
</dbReference>
<keyword evidence="2" id="KW-0813">Transport</keyword>
<keyword evidence="6" id="KW-1185">Reference proteome</keyword>
<keyword evidence="4" id="KW-0732">Signal</keyword>
<dbReference type="PROSITE" id="PS51257">
    <property type="entry name" value="PROKAR_LIPOPROTEIN"/>
    <property type="match status" value="1"/>
</dbReference>
<dbReference type="SUPFAM" id="SSF53850">
    <property type="entry name" value="Periplasmic binding protein-like II"/>
    <property type="match status" value="1"/>
</dbReference>
<comment type="similarity">
    <text evidence="1">Belongs to the bacterial solute-binding protein 1 family.</text>
</comment>
<dbReference type="AlphaFoldDB" id="A0AAE9Y756"/>
<evidence type="ECO:0000256" key="4">
    <source>
        <dbReference type="SAM" id="SignalP"/>
    </source>
</evidence>
<dbReference type="PANTHER" id="PTHR43649:SF29">
    <property type="entry name" value="OSMOPROTECTIVE COMPOUNDS-BINDING PROTEIN GGTB"/>
    <property type="match status" value="1"/>
</dbReference>
<dbReference type="Pfam" id="PF13416">
    <property type="entry name" value="SBP_bac_8"/>
    <property type="match status" value="1"/>
</dbReference>
<dbReference type="Proteomes" id="UP001216390">
    <property type="component" value="Chromosome"/>
</dbReference>
<evidence type="ECO:0000313" key="5">
    <source>
        <dbReference type="EMBL" id="WCO68165.1"/>
    </source>
</evidence>
<dbReference type="KEGG" id="ima:PO878_05430"/>
<dbReference type="InterPro" id="IPR050490">
    <property type="entry name" value="Bact_solute-bd_prot1"/>
</dbReference>
<protein>
    <submittedName>
        <fullName evidence="5">ABC transporter substrate-binding protein</fullName>
    </submittedName>
</protein>
<accession>A0AAE9Y756</accession>
<evidence type="ECO:0000256" key="1">
    <source>
        <dbReference type="ARBA" id="ARBA00008520"/>
    </source>
</evidence>
<proteinExistence type="inferred from homology"/>
<gene>
    <name evidence="5" type="ORF">PO878_05430</name>
</gene>
<evidence type="ECO:0000313" key="6">
    <source>
        <dbReference type="Proteomes" id="UP001216390"/>
    </source>
</evidence>
<sequence>MSRRLPALLLCCLLLAGSVACGDGASDGAEGPTLEVFGPYRDVEADRFVASLDPFTEATGIEVRYTGVTDFVSDLQERVGEGNDPPDVAIVPQPGLVRELAADDALVPLDGATREALAATYAEEVARLGVVADEQYGVPFRASIKSLVWFRPSVLADRGWEVPTTLDGLEDLVAEVEDDADLDPWCFTMEAGTATGWAATDWVEDLVVRQAGPAAYEAWADGDLTFASPEVAGAFATFDALVLARGRLAGGRGTAVQVPVADGDEGLFADPPRCALYKQASYALSWMPDGTRVGPEGDVDWFALPGADADEVPPLVVGGDQAVQMREGPEAARLMAFLAGPDAGRPWAEAGGFLSPKATFAPDAYRADVDRELAGLLADSPVLAFDASDRMAPSVGSGLLWDDITGWVAGVLPLDELAAQVDAARAAAAAEREGTAVPAPSSTTTTAPG</sequence>